<dbReference type="InterPro" id="IPR013096">
    <property type="entry name" value="Cupin_2"/>
</dbReference>
<dbReference type="InterPro" id="IPR011051">
    <property type="entry name" value="RmlC_Cupin_sf"/>
</dbReference>
<organism evidence="2">
    <name type="scientific">mine drainage metagenome</name>
    <dbReference type="NCBI Taxonomy" id="410659"/>
    <lineage>
        <taxon>unclassified sequences</taxon>
        <taxon>metagenomes</taxon>
        <taxon>ecological metagenomes</taxon>
    </lineage>
</organism>
<protein>
    <submittedName>
        <fullName evidence="2">Cupin domain protein</fullName>
    </submittedName>
</protein>
<proteinExistence type="predicted"/>
<dbReference type="Gene3D" id="2.60.120.10">
    <property type="entry name" value="Jelly Rolls"/>
    <property type="match status" value="1"/>
</dbReference>
<dbReference type="EMBL" id="MLJW01002126">
    <property type="protein sequence ID" value="OIQ75570.1"/>
    <property type="molecule type" value="Genomic_DNA"/>
</dbReference>
<dbReference type="AlphaFoldDB" id="A0A1J5PX00"/>
<dbReference type="CDD" id="cd02234">
    <property type="entry name" value="cupin_BLR7677-like"/>
    <property type="match status" value="1"/>
</dbReference>
<dbReference type="PANTHER" id="PTHR38599">
    <property type="entry name" value="CUPIN DOMAIN PROTEIN (AFU_ORTHOLOGUE AFUA_3G13620)"/>
    <property type="match status" value="1"/>
</dbReference>
<reference evidence="2" key="1">
    <citation type="submission" date="2016-10" db="EMBL/GenBank/DDBJ databases">
        <title>Sequence of Gallionella enrichment culture.</title>
        <authorList>
            <person name="Poehlein A."/>
            <person name="Muehling M."/>
            <person name="Daniel R."/>
        </authorList>
    </citation>
    <scope>NUCLEOTIDE SEQUENCE</scope>
</reference>
<dbReference type="PANTHER" id="PTHR38599:SF1">
    <property type="entry name" value="CUPIN DOMAIN PROTEIN (AFU_ORTHOLOGUE AFUA_3G13620)"/>
    <property type="match status" value="1"/>
</dbReference>
<evidence type="ECO:0000259" key="1">
    <source>
        <dbReference type="Pfam" id="PF07883"/>
    </source>
</evidence>
<feature type="domain" description="Cupin type-2" evidence="1">
    <location>
        <begin position="85"/>
        <end position="156"/>
    </location>
</feature>
<accession>A0A1J5PX00</accession>
<dbReference type="SUPFAM" id="SSF51182">
    <property type="entry name" value="RmlC-like cupins"/>
    <property type="match status" value="1"/>
</dbReference>
<dbReference type="InterPro" id="IPR014710">
    <property type="entry name" value="RmlC-like_jellyroll"/>
</dbReference>
<evidence type="ECO:0000313" key="2">
    <source>
        <dbReference type="EMBL" id="OIQ75570.1"/>
    </source>
</evidence>
<dbReference type="Pfam" id="PF07883">
    <property type="entry name" value="Cupin_2"/>
    <property type="match status" value="1"/>
</dbReference>
<comment type="caution">
    <text evidence="2">The sequence shown here is derived from an EMBL/GenBank/DDBJ whole genome shotgun (WGS) entry which is preliminary data.</text>
</comment>
<gene>
    <name evidence="2" type="ORF">GALL_427630</name>
</gene>
<sequence>MAAMVVTMATFSPVRSRPILLAIVAGLAGAFVIGKTFPVTVEAISGAMAPLCAINSAVAAALDKVEVIGSYALPNVPGKRVTIVRVLYGPGGFTRAHRHAGSVTAYITKGEIRSQLGGGPLETFKVGQSFFEPPGSTHLVSANASSTEPAELVAVFVADDGAQLTTLIE</sequence>
<name>A0A1J5PX00_9ZZZZ</name>